<dbReference type="PANTHER" id="PTHR43316:SF3">
    <property type="entry name" value="HALOACID DEHALOGENASE, TYPE II (AFU_ORTHOLOGUE AFUA_2G07750)-RELATED"/>
    <property type="match status" value="1"/>
</dbReference>
<keyword evidence="5" id="KW-1185">Reference proteome</keyword>
<evidence type="ECO:0000313" key="5">
    <source>
        <dbReference type="Proteomes" id="UP000239724"/>
    </source>
</evidence>
<comment type="function">
    <text evidence="3">Catalyzes the hydrolytic dehalogenation of small (S)-2-haloalkanoic acids to yield the corresponding (R)-2-hydroxyalkanoic acids.</text>
</comment>
<evidence type="ECO:0000256" key="3">
    <source>
        <dbReference type="RuleBase" id="RU368077"/>
    </source>
</evidence>
<evidence type="ECO:0000256" key="1">
    <source>
        <dbReference type="ARBA" id="ARBA00008106"/>
    </source>
</evidence>
<dbReference type="PANTHER" id="PTHR43316">
    <property type="entry name" value="HYDROLASE, HALOACID DELAHOGENASE-RELATED"/>
    <property type="match status" value="1"/>
</dbReference>
<keyword evidence="2 3" id="KW-0378">Hydrolase</keyword>
<dbReference type="RefSeq" id="WP_104520131.1">
    <property type="nucleotide sequence ID" value="NZ_NHRY01000193.1"/>
</dbReference>
<evidence type="ECO:0000256" key="2">
    <source>
        <dbReference type="ARBA" id="ARBA00022801"/>
    </source>
</evidence>
<gene>
    <name evidence="4" type="ORF">CCS01_17595</name>
</gene>
<dbReference type="InterPro" id="IPR051540">
    <property type="entry name" value="S-2-haloacid_dehalogenase"/>
</dbReference>
<comment type="caution">
    <text evidence="4">The sequence shown here is derived from an EMBL/GenBank/DDBJ whole genome shotgun (WGS) entry which is preliminary data.</text>
</comment>
<dbReference type="InterPro" id="IPR036412">
    <property type="entry name" value="HAD-like_sf"/>
</dbReference>
<accession>A0A2S6N9I2</accession>
<dbReference type="Proteomes" id="UP000239724">
    <property type="component" value="Unassembled WGS sequence"/>
</dbReference>
<dbReference type="Gene3D" id="3.40.50.1000">
    <property type="entry name" value="HAD superfamily/HAD-like"/>
    <property type="match status" value="1"/>
</dbReference>
<proteinExistence type="inferred from homology"/>
<comment type="similarity">
    <text evidence="1 3">Belongs to the HAD-like hydrolase superfamily. S-2-haloalkanoic acid dehalogenase family.</text>
</comment>
<dbReference type="NCBIfam" id="TIGR01428">
    <property type="entry name" value="HAD_type_II"/>
    <property type="match status" value="1"/>
</dbReference>
<dbReference type="InterPro" id="IPR023214">
    <property type="entry name" value="HAD_sf"/>
</dbReference>
<evidence type="ECO:0000313" key="4">
    <source>
        <dbReference type="EMBL" id="PPQ31278.1"/>
    </source>
</evidence>
<dbReference type="GO" id="GO:0018784">
    <property type="term" value="F:(S)-2-haloacid dehalogenase activity"/>
    <property type="evidence" value="ECO:0007669"/>
    <property type="project" value="UniProtKB-UniRule"/>
</dbReference>
<name>A0A2S6N9I2_RHOGL</name>
<dbReference type="InterPro" id="IPR006328">
    <property type="entry name" value="2-HAD"/>
</dbReference>
<dbReference type="SUPFAM" id="SSF56784">
    <property type="entry name" value="HAD-like"/>
    <property type="match status" value="1"/>
</dbReference>
<dbReference type="SFLD" id="SFLDG01129">
    <property type="entry name" value="C1.5:_HAD__Beta-PGM__Phosphata"/>
    <property type="match status" value="1"/>
</dbReference>
<comment type="catalytic activity">
    <reaction evidence="3">
        <text>an (S)-2-haloacid + H2O = a (2R)-2-hydroxycarboxylate + a halide anion + H(+)</text>
        <dbReference type="Rhea" id="RHEA:11192"/>
        <dbReference type="ChEBI" id="CHEBI:15377"/>
        <dbReference type="ChEBI" id="CHEBI:15378"/>
        <dbReference type="ChEBI" id="CHEBI:16042"/>
        <dbReference type="ChEBI" id="CHEBI:58314"/>
        <dbReference type="ChEBI" id="CHEBI:137405"/>
        <dbReference type="EC" id="3.8.1.2"/>
    </reaction>
</comment>
<reference evidence="4 5" key="1">
    <citation type="journal article" date="2018" name="Arch. Microbiol.">
        <title>New insights into the metabolic potential of the phototrophic purple bacterium Rhodopila globiformis DSM 161(T) from its draft genome sequence and evidence for a vanadium-dependent nitrogenase.</title>
        <authorList>
            <person name="Imhoff J.F."/>
            <person name="Rahn T."/>
            <person name="Kunzel S."/>
            <person name="Neulinger S.C."/>
        </authorList>
    </citation>
    <scope>NUCLEOTIDE SEQUENCE [LARGE SCALE GENOMIC DNA]</scope>
    <source>
        <strain evidence="4 5">DSM 161</strain>
    </source>
</reference>
<dbReference type="InterPro" id="IPR023198">
    <property type="entry name" value="PGP-like_dom2"/>
</dbReference>
<dbReference type="SFLD" id="SFLDS00003">
    <property type="entry name" value="Haloacid_Dehalogenase"/>
    <property type="match status" value="1"/>
</dbReference>
<dbReference type="CDD" id="cd02588">
    <property type="entry name" value="HAD_L2-DEX"/>
    <property type="match status" value="1"/>
</dbReference>
<dbReference type="OrthoDB" id="7989657at2"/>
<dbReference type="EC" id="3.8.1.2" evidence="3"/>
<dbReference type="Pfam" id="PF00702">
    <property type="entry name" value="Hydrolase"/>
    <property type="match status" value="1"/>
</dbReference>
<dbReference type="AlphaFoldDB" id="A0A2S6N9I2"/>
<organism evidence="4 5">
    <name type="scientific">Rhodopila globiformis</name>
    <name type="common">Rhodopseudomonas globiformis</name>
    <dbReference type="NCBI Taxonomy" id="1071"/>
    <lineage>
        <taxon>Bacteria</taxon>
        <taxon>Pseudomonadati</taxon>
        <taxon>Pseudomonadota</taxon>
        <taxon>Alphaproteobacteria</taxon>
        <taxon>Acetobacterales</taxon>
        <taxon>Acetobacteraceae</taxon>
        <taxon>Rhodopila</taxon>
    </lineage>
</organism>
<dbReference type="Gene3D" id="1.10.150.240">
    <property type="entry name" value="Putative phosphatase, domain 2"/>
    <property type="match status" value="1"/>
</dbReference>
<dbReference type="PRINTS" id="PR00413">
    <property type="entry name" value="HADHALOGNASE"/>
</dbReference>
<protein>
    <recommendedName>
        <fullName evidence="3">(S)-2-haloacid dehalogenase</fullName>
        <ecNumber evidence="3">3.8.1.2</ecNumber>
    </recommendedName>
    <alternativeName>
        <fullName evidence="3">2-haloalkanoic acid dehalogenase</fullName>
    </alternativeName>
    <alternativeName>
        <fullName evidence="3">Halocarboxylic acid halidohydrolase</fullName>
    </alternativeName>
    <alternativeName>
        <fullName evidence="3">L-2-haloacid dehalogenase</fullName>
    </alternativeName>
</protein>
<dbReference type="EMBL" id="NHRY01000193">
    <property type="protein sequence ID" value="PPQ31278.1"/>
    <property type="molecule type" value="Genomic_DNA"/>
</dbReference>
<sequence length="234" mass="26440">MTDIQTLKSTIRLCMFDQYGTVVDMQGGLREFAAPFLRAKGWTGDPDAFVTWWRRTHFENSMIDALLGRAHTSYRQIGHLSVRQVMERAGIAHTEEEVHALVAAIERLACFPEVPEALARLHKAYRLVVLSNGDPDMLETAKQYHRIPFDAVISVAEANAFKPHRATYEMAARKMGVAMDEVLFVANHEFDCVGAKATGMRTAFINRRRRPFARWPHQPDLVVASMTELADLLG</sequence>
<dbReference type="NCBIfam" id="TIGR01493">
    <property type="entry name" value="HAD-SF-IA-v2"/>
    <property type="match status" value="1"/>
</dbReference>
<dbReference type="InterPro" id="IPR006439">
    <property type="entry name" value="HAD-SF_hydro_IA"/>
</dbReference>